<comment type="caution">
    <text evidence="1">The sequence shown here is derived from an EMBL/GenBank/DDBJ whole genome shotgun (WGS) entry which is preliminary data.</text>
</comment>
<evidence type="ECO:0000313" key="2">
    <source>
        <dbReference type="Proteomes" id="UP001164250"/>
    </source>
</evidence>
<dbReference type="Proteomes" id="UP001164250">
    <property type="component" value="Chromosome 12"/>
</dbReference>
<evidence type="ECO:0000313" key="1">
    <source>
        <dbReference type="EMBL" id="KAJ0082448.1"/>
    </source>
</evidence>
<sequence length="134" mass="15139">MNSGGGRKMKIPSMPLAQRKDNRDEDLLLFRELHKREKDRLASLLQPVSDEFEPNPGNYALYRIGSGKKGSGYDLFGEKEKEKNDYDWLKTPPATPLFPSLEMEATGASEIVIQRELPIVQPLSRVCLISSFVT</sequence>
<name>A0ACC1A7V7_9ROSI</name>
<proteinExistence type="predicted"/>
<protein>
    <submittedName>
        <fullName evidence="1">Uncharacterized protein</fullName>
    </submittedName>
</protein>
<reference evidence="2" key="1">
    <citation type="journal article" date="2023" name="G3 (Bethesda)">
        <title>Genome assembly and association tests identify interacting loci associated with vigor, precocity, and sex in interspecific pistachio rootstocks.</title>
        <authorList>
            <person name="Palmer W."/>
            <person name="Jacygrad E."/>
            <person name="Sagayaradj S."/>
            <person name="Cavanaugh K."/>
            <person name="Han R."/>
            <person name="Bertier L."/>
            <person name="Beede B."/>
            <person name="Kafkas S."/>
            <person name="Golino D."/>
            <person name="Preece J."/>
            <person name="Michelmore R."/>
        </authorList>
    </citation>
    <scope>NUCLEOTIDE SEQUENCE [LARGE SCALE GENOMIC DNA]</scope>
</reference>
<dbReference type="EMBL" id="CM047908">
    <property type="protein sequence ID" value="KAJ0082448.1"/>
    <property type="molecule type" value="Genomic_DNA"/>
</dbReference>
<keyword evidence="2" id="KW-1185">Reference proteome</keyword>
<accession>A0ACC1A7V7</accession>
<gene>
    <name evidence="1" type="ORF">Patl1_11912</name>
</gene>
<organism evidence="1 2">
    <name type="scientific">Pistacia atlantica</name>
    <dbReference type="NCBI Taxonomy" id="434234"/>
    <lineage>
        <taxon>Eukaryota</taxon>
        <taxon>Viridiplantae</taxon>
        <taxon>Streptophyta</taxon>
        <taxon>Embryophyta</taxon>
        <taxon>Tracheophyta</taxon>
        <taxon>Spermatophyta</taxon>
        <taxon>Magnoliopsida</taxon>
        <taxon>eudicotyledons</taxon>
        <taxon>Gunneridae</taxon>
        <taxon>Pentapetalae</taxon>
        <taxon>rosids</taxon>
        <taxon>malvids</taxon>
        <taxon>Sapindales</taxon>
        <taxon>Anacardiaceae</taxon>
        <taxon>Pistacia</taxon>
    </lineage>
</organism>